<keyword evidence="5" id="KW-1185">Reference proteome</keyword>
<feature type="domain" description="EF-hand" evidence="3">
    <location>
        <begin position="87"/>
        <end position="122"/>
    </location>
</feature>
<feature type="transmembrane region" description="Helical" evidence="2">
    <location>
        <begin position="25"/>
        <end position="44"/>
    </location>
</feature>
<sequence length="243" mass="28219">MALSIIPFIIVQSLKIFSSSFAERIVILIAIVVSTVFLFLYFFYQIFEPWIQKRRLEFVKHKNLILSILQHVQKHALGNILTADGAPNVNAIKRLFEEVDQDGDNFISPSDLRELLLEIKFTGTSIDKEKEIGKVMKEFDLDGDQKITMDEFVTGFTKWLDETKHAIDKQYFSKKSLKDVYQVFGPWLLNKRREREMTKDLIQEILRHVQSNVVGGLLKQDGTPDTNSIKRSFLNSILYNLFI</sequence>
<dbReference type="PROSITE" id="PS50222">
    <property type="entry name" value="EF_HAND_2"/>
    <property type="match status" value="2"/>
</dbReference>
<reference evidence="4 5" key="1">
    <citation type="journal article" date="2018" name="Sci. Data">
        <title>The draft genome sequence of cork oak.</title>
        <authorList>
            <person name="Ramos A.M."/>
            <person name="Usie A."/>
            <person name="Barbosa P."/>
            <person name="Barros P.M."/>
            <person name="Capote T."/>
            <person name="Chaves I."/>
            <person name="Simoes F."/>
            <person name="Abreu I."/>
            <person name="Carrasquinho I."/>
            <person name="Faro C."/>
            <person name="Guimaraes J.B."/>
            <person name="Mendonca D."/>
            <person name="Nobrega F."/>
            <person name="Rodrigues L."/>
            <person name="Saibo N.J.M."/>
            <person name="Varela M.C."/>
            <person name="Egas C."/>
            <person name="Matos J."/>
            <person name="Miguel C.M."/>
            <person name="Oliveira M.M."/>
            <person name="Ricardo C.P."/>
            <person name="Goncalves S."/>
        </authorList>
    </citation>
    <scope>NUCLEOTIDE SEQUENCE [LARGE SCALE GENOMIC DNA]</scope>
    <source>
        <strain evidence="5">cv. HL8</strain>
    </source>
</reference>
<organism evidence="4 5">
    <name type="scientific">Quercus suber</name>
    <name type="common">Cork oak</name>
    <dbReference type="NCBI Taxonomy" id="58331"/>
    <lineage>
        <taxon>Eukaryota</taxon>
        <taxon>Viridiplantae</taxon>
        <taxon>Streptophyta</taxon>
        <taxon>Embryophyta</taxon>
        <taxon>Tracheophyta</taxon>
        <taxon>Spermatophyta</taxon>
        <taxon>Magnoliopsida</taxon>
        <taxon>eudicotyledons</taxon>
        <taxon>Gunneridae</taxon>
        <taxon>Pentapetalae</taxon>
        <taxon>rosids</taxon>
        <taxon>fabids</taxon>
        <taxon>Fagales</taxon>
        <taxon>Fagaceae</taxon>
        <taxon>Quercus</taxon>
    </lineage>
</organism>
<protein>
    <submittedName>
        <fullName evidence="4">Sodium/calcium exchanger ncl</fullName>
    </submittedName>
</protein>
<dbReference type="InterPro" id="IPR011992">
    <property type="entry name" value="EF-hand-dom_pair"/>
</dbReference>
<feature type="domain" description="EF-hand" evidence="3">
    <location>
        <begin position="127"/>
        <end position="162"/>
    </location>
</feature>
<evidence type="ECO:0000256" key="2">
    <source>
        <dbReference type="SAM" id="Phobius"/>
    </source>
</evidence>
<dbReference type="EMBL" id="PKMF04000816">
    <property type="protein sequence ID" value="KAK7818673.1"/>
    <property type="molecule type" value="Genomic_DNA"/>
</dbReference>
<keyword evidence="2" id="KW-0472">Membrane</keyword>
<dbReference type="InterPro" id="IPR018247">
    <property type="entry name" value="EF_Hand_1_Ca_BS"/>
</dbReference>
<evidence type="ECO:0000313" key="4">
    <source>
        <dbReference type="EMBL" id="KAK7818673.1"/>
    </source>
</evidence>
<dbReference type="CDD" id="cd00051">
    <property type="entry name" value="EFh"/>
    <property type="match status" value="1"/>
</dbReference>
<gene>
    <name evidence="4" type="primary">NCL_6</name>
    <name evidence="4" type="ORF">CFP56_041138</name>
</gene>
<evidence type="ECO:0000259" key="3">
    <source>
        <dbReference type="PROSITE" id="PS50222"/>
    </source>
</evidence>
<dbReference type="SUPFAM" id="SSF47473">
    <property type="entry name" value="EF-hand"/>
    <property type="match status" value="1"/>
</dbReference>
<proteinExistence type="predicted"/>
<evidence type="ECO:0000313" key="5">
    <source>
        <dbReference type="Proteomes" id="UP000237347"/>
    </source>
</evidence>
<accession>A0AAW0IW53</accession>
<dbReference type="GO" id="GO:0005509">
    <property type="term" value="F:calcium ion binding"/>
    <property type="evidence" value="ECO:0007669"/>
    <property type="project" value="InterPro"/>
</dbReference>
<comment type="caution">
    <text evidence="4">The sequence shown here is derived from an EMBL/GenBank/DDBJ whole genome shotgun (WGS) entry which is preliminary data.</text>
</comment>
<dbReference type="AlphaFoldDB" id="A0AAW0IW53"/>
<keyword evidence="2" id="KW-1133">Transmembrane helix</keyword>
<dbReference type="PROSITE" id="PS00018">
    <property type="entry name" value="EF_HAND_1"/>
    <property type="match status" value="2"/>
</dbReference>
<dbReference type="InterPro" id="IPR002048">
    <property type="entry name" value="EF_hand_dom"/>
</dbReference>
<name>A0AAW0IW53_QUESU</name>
<dbReference type="Gene3D" id="1.10.238.10">
    <property type="entry name" value="EF-hand"/>
    <property type="match status" value="1"/>
</dbReference>
<keyword evidence="2" id="KW-0812">Transmembrane</keyword>
<evidence type="ECO:0000256" key="1">
    <source>
        <dbReference type="ARBA" id="ARBA00022837"/>
    </source>
</evidence>
<keyword evidence="1" id="KW-0106">Calcium</keyword>
<dbReference type="Proteomes" id="UP000237347">
    <property type="component" value="Unassembled WGS sequence"/>
</dbReference>
<dbReference type="SMART" id="SM00054">
    <property type="entry name" value="EFh"/>
    <property type="match status" value="2"/>
</dbReference>
<dbReference type="Pfam" id="PF13499">
    <property type="entry name" value="EF-hand_7"/>
    <property type="match status" value="1"/>
</dbReference>